<accession>G7DTB4</accession>
<dbReference type="eggNOG" id="KOG2210">
    <property type="taxonomic scope" value="Eukaryota"/>
</dbReference>
<dbReference type="PROSITE" id="PS01013">
    <property type="entry name" value="OSBP"/>
    <property type="match status" value="1"/>
</dbReference>
<dbReference type="STRING" id="764103.G7DTB4"/>
<dbReference type="Gene3D" id="1.10.287.2720">
    <property type="match status" value="1"/>
</dbReference>
<dbReference type="GO" id="GO:0016020">
    <property type="term" value="C:membrane"/>
    <property type="evidence" value="ECO:0007669"/>
    <property type="project" value="TreeGrafter"/>
</dbReference>
<name>G7DTB4_MIXOS</name>
<gene>
    <name evidence="4" type="primary">Mo00407</name>
    <name evidence="4" type="ORF">E5Q_00407</name>
</gene>
<dbReference type="Proteomes" id="UP000009131">
    <property type="component" value="Unassembled WGS sequence"/>
</dbReference>
<reference evidence="4 5" key="2">
    <citation type="journal article" date="2012" name="Open Biol.">
        <title>Characteristics of nucleosomes and linker DNA regions on the genome of the basidiomycete Mixia osmundae revealed by mono- and dinucleosome mapping.</title>
        <authorList>
            <person name="Nishida H."/>
            <person name="Kondo S."/>
            <person name="Matsumoto T."/>
            <person name="Suzuki Y."/>
            <person name="Yoshikawa H."/>
            <person name="Taylor T.D."/>
            <person name="Sugiyama J."/>
        </authorList>
    </citation>
    <scope>NUCLEOTIDE SEQUENCE [LARGE SCALE GENOMIC DNA]</scope>
    <source>
        <strain evidence="5">CBS 9802 / IAM 14324 / JCM 22182 / KY 12970</strain>
    </source>
</reference>
<feature type="region of interest" description="Disordered" evidence="3">
    <location>
        <begin position="320"/>
        <end position="339"/>
    </location>
</feature>
<dbReference type="HOGENOM" id="CLU_012334_0_0_1"/>
<dbReference type="PANTHER" id="PTHR10972:SF184">
    <property type="entry name" value="OXYSTEROL-BINDING PROTEIN HOMOLOG 4-RELATED"/>
    <property type="match status" value="1"/>
</dbReference>
<evidence type="ECO:0000313" key="4">
    <source>
        <dbReference type="EMBL" id="GAA93761.1"/>
    </source>
</evidence>
<dbReference type="PANTHER" id="PTHR10972">
    <property type="entry name" value="OXYSTEROL-BINDING PROTEIN-RELATED"/>
    <property type="match status" value="1"/>
</dbReference>
<dbReference type="Gene3D" id="2.40.160.120">
    <property type="match status" value="1"/>
</dbReference>
<dbReference type="EMBL" id="BABT02000025">
    <property type="protein sequence ID" value="GAA93761.1"/>
    <property type="molecule type" value="Genomic_DNA"/>
</dbReference>
<evidence type="ECO:0008006" key="6">
    <source>
        <dbReference type="Google" id="ProtNLM"/>
    </source>
</evidence>
<proteinExistence type="inferred from homology"/>
<dbReference type="InParanoid" id="G7DTB4"/>
<sequence>MAEDGAAVPSEHKGSWTSFLKSISTFSGDLSSMTAPSFILSPTSLAEFPSYWGEPTEAFIAISKGKTAEDRALAVLAWFLCTTKGQFTRRETQTGSEKKPLNPVLGETFLGRWDTPQGKTELIAEQVSHHPPVTAYFLHNKESRVSLQGHCGQKTSFSGRSIVVKQVGHALIRLSLPDGGIESYLITLPRLRIEGLWYGSPYIELSDSSFIQSSAGTHIAIEYKGKGYFGGKSHSFKASVAKSAKDISSPDHVIEGQWNAKSSYTKGSHSGKPFHDATKDFPEIAVAPIEEQDTMESRRIWKEVADGIRKGNFEAASAAKTKLENEQRQKRKQETELGKPWQMRYFTHVPSDADYGKLVKQFGGQPDEEEAFYYKGL</sequence>
<evidence type="ECO:0000256" key="1">
    <source>
        <dbReference type="ARBA" id="ARBA00008842"/>
    </source>
</evidence>
<evidence type="ECO:0000256" key="2">
    <source>
        <dbReference type="RuleBase" id="RU003844"/>
    </source>
</evidence>
<dbReference type="SUPFAM" id="SSF144000">
    <property type="entry name" value="Oxysterol-binding protein-like"/>
    <property type="match status" value="1"/>
</dbReference>
<dbReference type="FunCoup" id="G7DTB4">
    <property type="interactions" value="49"/>
</dbReference>
<dbReference type="InterPro" id="IPR037239">
    <property type="entry name" value="OSBP_sf"/>
</dbReference>
<dbReference type="OrthoDB" id="14833at2759"/>
<dbReference type="Gene3D" id="3.30.70.3490">
    <property type="match status" value="1"/>
</dbReference>
<dbReference type="GO" id="GO:0005829">
    <property type="term" value="C:cytosol"/>
    <property type="evidence" value="ECO:0007669"/>
    <property type="project" value="TreeGrafter"/>
</dbReference>
<dbReference type="Pfam" id="PF01237">
    <property type="entry name" value="Oxysterol_BP"/>
    <property type="match status" value="2"/>
</dbReference>
<evidence type="ECO:0000256" key="3">
    <source>
        <dbReference type="SAM" id="MobiDB-lite"/>
    </source>
</evidence>
<reference evidence="4 5" key="1">
    <citation type="journal article" date="2011" name="J. Gen. Appl. Microbiol.">
        <title>Draft genome sequencing of the enigmatic basidiomycete Mixia osmundae.</title>
        <authorList>
            <person name="Nishida H."/>
            <person name="Nagatsuka Y."/>
            <person name="Sugiyama J."/>
        </authorList>
    </citation>
    <scope>NUCLEOTIDE SEQUENCE [LARGE SCALE GENOMIC DNA]</scope>
    <source>
        <strain evidence="5">CBS 9802 / IAM 14324 / JCM 22182 / KY 12970</strain>
    </source>
</reference>
<dbReference type="GO" id="GO:0008142">
    <property type="term" value="F:oxysterol binding"/>
    <property type="evidence" value="ECO:0007669"/>
    <property type="project" value="TreeGrafter"/>
</dbReference>
<evidence type="ECO:0000313" key="5">
    <source>
        <dbReference type="Proteomes" id="UP000009131"/>
    </source>
</evidence>
<organism evidence="4 5">
    <name type="scientific">Mixia osmundae (strain CBS 9802 / IAM 14324 / JCM 22182 / KY 12970)</name>
    <dbReference type="NCBI Taxonomy" id="764103"/>
    <lineage>
        <taxon>Eukaryota</taxon>
        <taxon>Fungi</taxon>
        <taxon>Dikarya</taxon>
        <taxon>Basidiomycota</taxon>
        <taxon>Pucciniomycotina</taxon>
        <taxon>Mixiomycetes</taxon>
        <taxon>Mixiales</taxon>
        <taxon>Mixiaceae</taxon>
        <taxon>Mixia</taxon>
    </lineage>
</organism>
<protein>
    <recommendedName>
        <fullName evidence="6">Oxysterol-binding protein</fullName>
    </recommendedName>
</protein>
<dbReference type="FunFam" id="2.40.160.120:FF:000010">
    <property type="entry name" value="Oxysterol-binding protein homolog 4"/>
    <property type="match status" value="1"/>
</dbReference>
<dbReference type="Gene3D" id="6.10.250.1430">
    <property type="match status" value="1"/>
</dbReference>
<dbReference type="InterPro" id="IPR018494">
    <property type="entry name" value="Oxysterol-bd_CS"/>
</dbReference>
<dbReference type="InterPro" id="IPR000648">
    <property type="entry name" value="Oxysterol-bd"/>
</dbReference>
<keyword evidence="5" id="KW-1185">Reference proteome</keyword>
<comment type="similarity">
    <text evidence="1 2">Belongs to the OSBP family.</text>
</comment>
<dbReference type="GO" id="GO:0120009">
    <property type="term" value="P:intermembrane lipid transfer"/>
    <property type="evidence" value="ECO:0007669"/>
    <property type="project" value="UniProtKB-ARBA"/>
</dbReference>
<feature type="compositionally biased region" description="Basic and acidic residues" evidence="3">
    <location>
        <begin position="321"/>
        <end position="337"/>
    </location>
</feature>
<dbReference type="AlphaFoldDB" id="G7DTB4"/>
<comment type="caution">
    <text evidence="4">The sequence shown here is derived from an EMBL/GenBank/DDBJ whole genome shotgun (WGS) entry which is preliminary data.</text>
</comment>